<dbReference type="STRING" id="873513.HMPREF6485_2498"/>
<gene>
    <name evidence="1" type="ORF">HMPREF6485_2498</name>
</gene>
<dbReference type="Proteomes" id="UP000003112">
    <property type="component" value="Unassembled WGS sequence"/>
</dbReference>
<dbReference type="EMBL" id="AEPD01000043">
    <property type="protein sequence ID" value="EFU29630.1"/>
    <property type="molecule type" value="Genomic_DNA"/>
</dbReference>
<evidence type="ECO:0000313" key="1">
    <source>
        <dbReference type="EMBL" id="EFU29630.1"/>
    </source>
</evidence>
<dbReference type="HOGENOM" id="CLU_2956741_0_0_10"/>
<name>E6KA62_9BACT</name>
<sequence length="59" mass="6489">MMLGPKQRFGLLNGKRKRAQEKLIKPSNSQSLRDPQPLKGAAFLRTGGWESPLQGVGGR</sequence>
<reference evidence="1 2" key="1">
    <citation type="submission" date="2010-10" db="EMBL/GenBank/DDBJ databases">
        <authorList>
            <person name="Muzny D."/>
            <person name="Qin X."/>
            <person name="Deng J."/>
            <person name="Jiang H."/>
            <person name="Liu Y."/>
            <person name="Qu J."/>
            <person name="Song X.-Z."/>
            <person name="Zhang L."/>
            <person name="Thornton R."/>
            <person name="Coyle M."/>
            <person name="Francisco L."/>
            <person name="Jackson L."/>
            <person name="Javaid M."/>
            <person name="Korchina V."/>
            <person name="Kovar C."/>
            <person name="Mata R."/>
            <person name="Mathew T."/>
            <person name="Ngo R."/>
            <person name="Nguyen L."/>
            <person name="Nguyen N."/>
            <person name="Okwuonu G."/>
            <person name="Ongeri F."/>
            <person name="Pham C."/>
            <person name="Simmons D."/>
            <person name="Wilczek-Boney K."/>
            <person name="Hale W."/>
            <person name="Jakkamsetti A."/>
            <person name="Pham P."/>
            <person name="Ruth R."/>
            <person name="San Lucas F."/>
            <person name="Warren J."/>
            <person name="Zhang J."/>
            <person name="Zhao Z."/>
            <person name="Zhou C."/>
            <person name="Zhu D."/>
            <person name="Lee S."/>
            <person name="Bess C."/>
            <person name="Blankenburg K."/>
            <person name="Forbes L."/>
            <person name="Fu Q."/>
            <person name="Gubbala S."/>
            <person name="Hirani K."/>
            <person name="Jayaseelan J.C."/>
            <person name="Lara F."/>
            <person name="Munidasa M."/>
            <person name="Palculict T."/>
            <person name="Patil S."/>
            <person name="Pu L.-L."/>
            <person name="Saada N."/>
            <person name="Tang L."/>
            <person name="Weissenberger G."/>
            <person name="Zhu Y."/>
            <person name="Hemphill L."/>
            <person name="Shang Y."/>
            <person name="Youmans B."/>
            <person name="Ayvaz T."/>
            <person name="Ross M."/>
            <person name="Santibanez J."/>
            <person name="Aqrawi P."/>
            <person name="Gross S."/>
            <person name="Joshi V."/>
            <person name="Fowler G."/>
            <person name="Nazareth L."/>
            <person name="Reid J."/>
            <person name="Worley K."/>
            <person name="Petrosino J."/>
            <person name="Highlander S."/>
            <person name="Gibbs R."/>
        </authorList>
    </citation>
    <scope>NUCLEOTIDE SEQUENCE [LARGE SCALE GENOMIC DNA]</scope>
    <source>
        <strain evidence="1 2">ATCC 33574</strain>
    </source>
</reference>
<accession>E6KA62</accession>
<evidence type="ECO:0000313" key="2">
    <source>
        <dbReference type="Proteomes" id="UP000003112"/>
    </source>
</evidence>
<protein>
    <submittedName>
        <fullName evidence="1">Uncharacterized protein</fullName>
    </submittedName>
</protein>
<keyword evidence="2" id="KW-1185">Reference proteome</keyword>
<dbReference type="AlphaFoldDB" id="E6KA62"/>
<proteinExistence type="predicted"/>
<comment type="caution">
    <text evidence="1">The sequence shown here is derived from an EMBL/GenBank/DDBJ whole genome shotgun (WGS) entry which is preliminary data.</text>
</comment>
<organism evidence="1 2">
    <name type="scientific">Segatella buccae ATCC 33574</name>
    <dbReference type="NCBI Taxonomy" id="873513"/>
    <lineage>
        <taxon>Bacteria</taxon>
        <taxon>Pseudomonadati</taxon>
        <taxon>Bacteroidota</taxon>
        <taxon>Bacteroidia</taxon>
        <taxon>Bacteroidales</taxon>
        <taxon>Prevotellaceae</taxon>
        <taxon>Segatella</taxon>
    </lineage>
</organism>